<dbReference type="AlphaFoldDB" id="A0A4S2KRG3"/>
<evidence type="ECO:0000256" key="2">
    <source>
        <dbReference type="ARBA" id="ARBA00006824"/>
    </source>
</evidence>
<dbReference type="EMBL" id="QBLH01001341">
    <property type="protein sequence ID" value="TGZ52280.1"/>
    <property type="molecule type" value="Genomic_DNA"/>
</dbReference>
<keyword evidence="4" id="KW-1133">Transmembrane helix</keyword>
<evidence type="ECO:0000256" key="1">
    <source>
        <dbReference type="ARBA" id="ARBA00004141"/>
    </source>
</evidence>
<evidence type="ECO:0000313" key="8">
    <source>
        <dbReference type="Proteomes" id="UP000310200"/>
    </source>
</evidence>
<keyword evidence="5" id="KW-0472">Membrane</keyword>
<dbReference type="STRING" id="300112.A0A4S2KRG3"/>
<evidence type="ECO:0000256" key="4">
    <source>
        <dbReference type="ARBA" id="ARBA00022989"/>
    </source>
</evidence>
<evidence type="ECO:0000256" key="6">
    <source>
        <dbReference type="RuleBase" id="RU363053"/>
    </source>
</evidence>
<dbReference type="GO" id="GO:0016020">
    <property type="term" value="C:membrane"/>
    <property type="evidence" value="ECO:0007669"/>
    <property type="project" value="UniProtKB-SubCell"/>
</dbReference>
<dbReference type="GO" id="GO:0061668">
    <property type="term" value="P:mitochondrial ribosome assembly"/>
    <property type="evidence" value="ECO:0007669"/>
    <property type="project" value="TreeGrafter"/>
</dbReference>
<comment type="similarity">
    <text evidence="2 6">Belongs to the peroxisomal membrane protein PXMP2/4 family.</text>
</comment>
<reference evidence="7 8" key="1">
    <citation type="journal article" date="2019" name="Philos. Trans. R. Soc. Lond., B, Biol. Sci.">
        <title>Ant behaviour and brain gene expression of defending hosts depend on the ecological success of the intruding social parasite.</title>
        <authorList>
            <person name="Kaur R."/>
            <person name="Stoldt M."/>
            <person name="Jongepier E."/>
            <person name="Feldmeyer B."/>
            <person name="Menzel F."/>
            <person name="Bornberg-Bauer E."/>
            <person name="Foitzik S."/>
        </authorList>
    </citation>
    <scope>NUCLEOTIDE SEQUENCE [LARGE SCALE GENOMIC DNA]</scope>
    <source>
        <tissue evidence="7">Whole body</tissue>
    </source>
</reference>
<keyword evidence="8" id="KW-1185">Reference proteome</keyword>
<name>A0A4S2KRG3_9HYME</name>
<organism evidence="7 8">
    <name type="scientific">Temnothorax longispinosus</name>
    <dbReference type="NCBI Taxonomy" id="300112"/>
    <lineage>
        <taxon>Eukaryota</taxon>
        <taxon>Metazoa</taxon>
        <taxon>Ecdysozoa</taxon>
        <taxon>Arthropoda</taxon>
        <taxon>Hexapoda</taxon>
        <taxon>Insecta</taxon>
        <taxon>Pterygota</taxon>
        <taxon>Neoptera</taxon>
        <taxon>Endopterygota</taxon>
        <taxon>Hymenoptera</taxon>
        <taxon>Apocrita</taxon>
        <taxon>Aculeata</taxon>
        <taxon>Formicoidea</taxon>
        <taxon>Formicidae</taxon>
        <taxon>Myrmicinae</taxon>
        <taxon>Temnothorax</taxon>
    </lineage>
</organism>
<dbReference type="Proteomes" id="UP000310200">
    <property type="component" value="Unassembled WGS sequence"/>
</dbReference>
<dbReference type="InterPro" id="IPR007248">
    <property type="entry name" value="Mpv17_PMP22"/>
</dbReference>
<accession>A0A4S2KRG3</accession>
<evidence type="ECO:0000313" key="7">
    <source>
        <dbReference type="EMBL" id="TGZ52280.1"/>
    </source>
</evidence>
<dbReference type="PANTHER" id="PTHR11266:SF8">
    <property type="entry name" value="MPV17-LIKE PROTEIN 2"/>
    <property type="match status" value="1"/>
</dbReference>
<dbReference type="GO" id="GO:0005739">
    <property type="term" value="C:mitochondrion"/>
    <property type="evidence" value="ECO:0007669"/>
    <property type="project" value="TreeGrafter"/>
</dbReference>
<evidence type="ECO:0000256" key="3">
    <source>
        <dbReference type="ARBA" id="ARBA00022692"/>
    </source>
</evidence>
<dbReference type="PANTHER" id="PTHR11266">
    <property type="entry name" value="PEROXISOMAL MEMBRANE PROTEIN 2, PXMP2 MPV17"/>
    <property type="match status" value="1"/>
</dbReference>
<evidence type="ECO:0008006" key="9">
    <source>
        <dbReference type="Google" id="ProtNLM"/>
    </source>
</evidence>
<evidence type="ECO:0000256" key="5">
    <source>
        <dbReference type="ARBA" id="ARBA00023136"/>
    </source>
</evidence>
<dbReference type="Pfam" id="PF04117">
    <property type="entry name" value="Mpv17_PMP22"/>
    <property type="match status" value="1"/>
</dbReference>
<protein>
    <recommendedName>
        <fullName evidence="9">Mpv17-like protein 2</fullName>
    </recommendedName>
</protein>
<proteinExistence type="inferred from homology"/>
<keyword evidence="3" id="KW-0812">Transmembrane</keyword>
<gene>
    <name evidence="7" type="ORF">DBV15_09553</name>
</gene>
<comment type="subcellular location">
    <subcellularLocation>
        <location evidence="1">Membrane</location>
        <topology evidence="1">Multi-pass membrane protein</topology>
    </subcellularLocation>
</comment>
<comment type="caution">
    <text evidence="7">The sequence shown here is derived from an EMBL/GenBank/DDBJ whole genome shotgun (WGS) entry which is preliminary data.</text>
</comment>
<sequence>MQQFNSVILLINPGAHGFYCNKYQAMNIARGMGPTLGRINHLRERLFSPKNLLYTNIGISVSLSGIGDVVEQHYEILKGEWDKWCSTRTRNMSVSGMSIGIVCHYWYNFLDTRMAGRTIGIVLKKVIVDQLICSPLCISTFFLTLALLENNSLAEFKDEIRRKAHKLYVAEWVIWPPAQVINFYFLPTRYRVFYDSMISLGYDVYTSHVKYNIQTANR</sequence>